<dbReference type="InterPro" id="IPR002872">
    <property type="entry name" value="Proline_DH_dom"/>
</dbReference>
<dbReference type="EMBL" id="JAGKQQ010000001">
    <property type="protein sequence ID" value="MBP3960335.1"/>
    <property type="molecule type" value="Genomic_DNA"/>
</dbReference>
<feature type="domain" description="Proline dehydrogenase" evidence="10">
    <location>
        <begin position="128"/>
        <end position="434"/>
    </location>
</feature>
<dbReference type="InterPro" id="IPR016163">
    <property type="entry name" value="Ald_DH_C"/>
</dbReference>
<dbReference type="InterPro" id="IPR029510">
    <property type="entry name" value="Ald_DH_CS_GLU"/>
</dbReference>
<evidence type="ECO:0000256" key="2">
    <source>
        <dbReference type="ARBA" id="ARBA00012884"/>
    </source>
</evidence>
<dbReference type="InterPro" id="IPR041514">
    <property type="entry name" value="PutA_N"/>
</dbReference>
<dbReference type="Proteomes" id="UP000676565">
    <property type="component" value="Unassembled WGS sequence"/>
</dbReference>
<comment type="similarity">
    <text evidence="7">Belongs to the aldehyde dehydrogenase family.</text>
</comment>
<dbReference type="GO" id="GO:0003842">
    <property type="term" value="F:L-glutamate gamma-semialdehyde dehydrogenase activity"/>
    <property type="evidence" value="ECO:0007669"/>
    <property type="project" value="UniProtKB-EC"/>
</dbReference>
<dbReference type="PANTHER" id="PTHR42862:SF1">
    <property type="entry name" value="DELTA-1-PYRROLINE-5-CARBOXYLATE DEHYDROGENASE 2, ISOFORM A-RELATED"/>
    <property type="match status" value="1"/>
</dbReference>
<dbReference type="SUPFAM" id="SSF51730">
    <property type="entry name" value="FAD-linked oxidoreductase"/>
    <property type="match status" value="1"/>
</dbReference>
<dbReference type="InterPro" id="IPR016161">
    <property type="entry name" value="Ald_DH/histidinol_DH"/>
</dbReference>
<protein>
    <recommendedName>
        <fullName evidence="2">L-glutamate gamma-semialdehyde dehydrogenase</fullName>
        <ecNumber evidence="2">1.2.1.88</ecNumber>
    </recommendedName>
</protein>
<dbReference type="InterPro" id="IPR029041">
    <property type="entry name" value="FAD-linked_oxidoreductase-like"/>
</dbReference>
<dbReference type="PROSITE" id="PS00687">
    <property type="entry name" value="ALDEHYDE_DEHYDR_GLU"/>
    <property type="match status" value="1"/>
</dbReference>
<feature type="domain" description="Aldehyde dehydrogenase" evidence="9">
    <location>
        <begin position="539"/>
        <end position="999"/>
    </location>
</feature>
<accession>A0ABS5C4D8</accession>
<evidence type="ECO:0000259" key="11">
    <source>
        <dbReference type="Pfam" id="PF18083"/>
    </source>
</evidence>
<feature type="active site" evidence="6">
    <location>
        <position position="774"/>
    </location>
</feature>
<organism evidence="12 13">
    <name type="scientific">Gemmata palustris</name>
    <dbReference type="NCBI Taxonomy" id="2822762"/>
    <lineage>
        <taxon>Bacteria</taxon>
        <taxon>Pseudomonadati</taxon>
        <taxon>Planctomycetota</taxon>
        <taxon>Planctomycetia</taxon>
        <taxon>Gemmatales</taxon>
        <taxon>Gemmataceae</taxon>
        <taxon>Gemmata</taxon>
    </lineage>
</organism>
<dbReference type="EC" id="1.2.1.88" evidence="2"/>
<evidence type="ECO:0000259" key="9">
    <source>
        <dbReference type="Pfam" id="PF00171"/>
    </source>
</evidence>
<dbReference type="Pfam" id="PF01619">
    <property type="entry name" value="Pro_dh"/>
    <property type="match status" value="1"/>
</dbReference>
<dbReference type="PANTHER" id="PTHR42862">
    <property type="entry name" value="DELTA-1-PYRROLINE-5-CARBOXYLATE DEHYDROGENASE 1, ISOFORM A-RELATED"/>
    <property type="match status" value="1"/>
</dbReference>
<dbReference type="InterPro" id="IPR015590">
    <property type="entry name" value="Aldehyde_DH_dom"/>
</dbReference>
<dbReference type="InterPro" id="IPR016160">
    <property type="entry name" value="Ald_DH_CS_CYS"/>
</dbReference>
<comment type="caution">
    <text evidence="12">The sequence shown here is derived from an EMBL/GenBank/DDBJ whole genome shotgun (WGS) entry which is preliminary data.</text>
</comment>
<keyword evidence="4" id="KW-0520">NAD</keyword>
<dbReference type="Gene3D" id="3.40.309.10">
    <property type="entry name" value="Aldehyde Dehydrogenase, Chain A, domain 2"/>
    <property type="match status" value="1"/>
</dbReference>
<evidence type="ECO:0000313" key="13">
    <source>
        <dbReference type="Proteomes" id="UP000676565"/>
    </source>
</evidence>
<dbReference type="PROSITE" id="PS00070">
    <property type="entry name" value="ALDEHYDE_DEHYDR_CYS"/>
    <property type="match status" value="1"/>
</dbReference>
<dbReference type="InterPro" id="IPR016162">
    <property type="entry name" value="Ald_DH_N"/>
</dbReference>
<gene>
    <name evidence="12" type="primary">pruA</name>
    <name evidence="12" type="ORF">J8F10_34335</name>
</gene>
<evidence type="ECO:0000256" key="3">
    <source>
        <dbReference type="ARBA" id="ARBA00023002"/>
    </source>
</evidence>
<keyword evidence="13" id="KW-1185">Reference proteome</keyword>
<feature type="region of interest" description="Disordered" evidence="8">
    <location>
        <begin position="449"/>
        <end position="489"/>
    </location>
</feature>
<evidence type="ECO:0000256" key="7">
    <source>
        <dbReference type="RuleBase" id="RU003345"/>
    </source>
</evidence>
<dbReference type="InterPro" id="IPR025703">
    <property type="entry name" value="Bifunct_PutA"/>
</dbReference>
<dbReference type="InterPro" id="IPR050485">
    <property type="entry name" value="Proline_metab_enzyme"/>
</dbReference>
<dbReference type="Pfam" id="PF00171">
    <property type="entry name" value="Aldedh"/>
    <property type="match status" value="1"/>
</dbReference>
<reference evidence="12 13" key="1">
    <citation type="submission" date="2021-04" db="EMBL/GenBank/DDBJ databases">
        <authorList>
            <person name="Ivanova A."/>
        </authorList>
    </citation>
    <scope>NUCLEOTIDE SEQUENCE [LARGE SCALE GENOMIC DNA]</scope>
    <source>
        <strain evidence="12 13">G18</strain>
    </source>
</reference>
<dbReference type="NCBIfam" id="TIGR01237">
    <property type="entry name" value="D1pyr5carbox2"/>
    <property type="match status" value="1"/>
</dbReference>
<dbReference type="Gene3D" id="3.40.605.10">
    <property type="entry name" value="Aldehyde Dehydrogenase, Chain A, domain 1"/>
    <property type="match status" value="1"/>
</dbReference>
<feature type="domain" description="Proline utilization A N-terminal" evidence="11">
    <location>
        <begin position="6"/>
        <end position="118"/>
    </location>
</feature>
<dbReference type="InterPro" id="IPR005932">
    <property type="entry name" value="RocA"/>
</dbReference>
<dbReference type="RefSeq" id="WP_210661577.1">
    <property type="nucleotide sequence ID" value="NZ_JAGKQQ010000001.1"/>
</dbReference>
<evidence type="ECO:0000256" key="4">
    <source>
        <dbReference type="ARBA" id="ARBA00023027"/>
    </source>
</evidence>
<keyword evidence="3 7" id="KW-0560">Oxidoreductase</keyword>
<comment type="pathway">
    <text evidence="1">Amino-acid degradation; L-proline degradation into L-glutamate; L-glutamate from L-proline: step 2/2.</text>
</comment>
<dbReference type="Pfam" id="PF18083">
    <property type="entry name" value="PutA_N"/>
    <property type="match status" value="1"/>
</dbReference>
<sequence length="1018" mass="112439">MANDLDERTKQYGREIFARLDRQGPVLFTRAWLEDKLMGLGMHDPALKVQLFRFVDTLPYLKQPAEVSRHLREYLGEAKDELPWWARWGTRLIPNSGILGQGLAFASQRGAEQMARKFIAGSNVGEAVEAVRAMRDRRLAFTIDLLGEATITEVEADHVQKQYLDLLTGLTREVNAWPEEPTIDRDDRGPIPRVNVSVKLSALFSQFDPIDPEGTSRAVCRRLRPILSLAKQTGAFVNFDMEQHSFKDVTLKIFRDILTEPEFRDWPSVGIAIQAYLKDTEADLHALLDWAKNVRKTPVWIRLVKGAYWDYETVIAAQNHWPVPVFTKKWESDANFEKLTEFLLANVEWLIPAFGSHNIRSISHAMAVAEKLGVPPRRYEFQMLYGMADAIKESIQSLGQRVRIYTPYGQLLPGMAYLVRRLLENSSNDSFLRQGFSEGLSEEVLLTDPATNRRALPAESPNIPTTSMTATHPPAHTESTNHAPAPVSGAPAAFINEPLTDFSVEANRVAMKAALDQVRAEFGRTYPIVIDNKPLPVTKTLDRENPSRKSELIGKVAMANVEQAKLAVKSCLTAFDTWRDTSVETRAKLLRDVAEQFRKRRFELSAWIVYETGKPWRESDADVAEAIDFCEYYAVEMLKLGATQHRDVPGEDNRYFYEPRGVSVIIAPWNFPLAILAGMATAAIVSGNTVILKPAEQSGIIGAKLMECLQAAGVPPGVANFLPGDGEEIGPTLVQHPDVALIAFTGSLKVALLINEQASKTPGGQNFVKKVIAEMGGKNAVIVDSDADLDEAVKGVVDSAFGFGGQKCSAGSRAIVLDGIYDQFLNRLVEATKSLAVKAADDPGCSLGPVIDAEARGRILKFIEAGKKEAKLAHQTDLGALMEQGHFIPPTIFANVPENAGIAQEEIFGPVLSVIRAKDLDDALRIANGTRYALTGGCYSRSPSHLEKVKRKFRVGNLYINRKCTGALVDRQPFGGFKLSGIGSKAGGPDYLLQFVLPRTITENQMRRGFAPETGTGE</sequence>
<evidence type="ECO:0000313" key="12">
    <source>
        <dbReference type="EMBL" id="MBP3960335.1"/>
    </source>
</evidence>
<evidence type="ECO:0000256" key="6">
    <source>
        <dbReference type="PROSITE-ProRule" id="PRU10007"/>
    </source>
</evidence>
<dbReference type="Gene3D" id="3.20.20.220">
    <property type="match status" value="1"/>
</dbReference>
<dbReference type="PIRSF" id="PIRSF000197">
    <property type="entry name" value="Bifunct_PutA"/>
    <property type="match status" value="1"/>
</dbReference>
<evidence type="ECO:0000259" key="10">
    <source>
        <dbReference type="Pfam" id="PF01619"/>
    </source>
</evidence>
<evidence type="ECO:0000256" key="1">
    <source>
        <dbReference type="ARBA" id="ARBA00004786"/>
    </source>
</evidence>
<dbReference type="SUPFAM" id="SSF53720">
    <property type="entry name" value="ALDH-like"/>
    <property type="match status" value="1"/>
</dbReference>
<evidence type="ECO:0000256" key="5">
    <source>
        <dbReference type="ARBA" id="ARBA00048142"/>
    </source>
</evidence>
<comment type="catalytic activity">
    <reaction evidence="5">
        <text>L-glutamate 5-semialdehyde + NAD(+) + H2O = L-glutamate + NADH + 2 H(+)</text>
        <dbReference type="Rhea" id="RHEA:30235"/>
        <dbReference type="ChEBI" id="CHEBI:15377"/>
        <dbReference type="ChEBI" id="CHEBI:15378"/>
        <dbReference type="ChEBI" id="CHEBI:29985"/>
        <dbReference type="ChEBI" id="CHEBI:57540"/>
        <dbReference type="ChEBI" id="CHEBI:57945"/>
        <dbReference type="ChEBI" id="CHEBI:58066"/>
        <dbReference type="EC" id="1.2.1.88"/>
    </reaction>
</comment>
<dbReference type="CDD" id="cd07124">
    <property type="entry name" value="ALDH_PutA-P5CDH-RocA"/>
    <property type="match status" value="1"/>
</dbReference>
<evidence type="ECO:0000256" key="8">
    <source>
        <dbReference type="SAM" id="MobiDB-lite"/>
    </source>
</evidence>
<proteinExistence type="inferred from homology"/>
<name>A0ABS5C4D8_9BACT</name>
<dbReference type="NCBIfam" id="NF002852">
    <property type="entry name" value="PRK03137.1"/>
    <property type="match status" value="1"/>
</dbReference>